<dbReference type="SUPFAM" id="SSF57662">
    <property type="entry name" value="Ferredoxin thioredoxin reductase (FTR), catalytic beta chain"/>
    <property type="match status" value="1"/>
</dbReference>
<dbReference type="EMBL" id="LC269921">
    <property type="protein sequence ID" value="BBA18623.1"/>
    <property type="molecule type" value="Genomic_DNA"/>
</dbReference>
<evidence type="ECO:0000256" key="17">
    <source>
        <dbReference type="PIRSR" id="PIRSR000260-2"/>
    </source>
</evidence>
<dbReference type="EMBL" id="LC269920">
    <property type="protein sequence ID" value="BBA18485.1"/>
    <property type="molecule type" value="Genomic_DNA"/>
</dbReference>
<evidence type="ECO:0000256" key="10">
    <source>
        <dbReference type="ARBA" id="ARBA00023157"/>
    </source>
</evidence>
<evidence type="ECO:0000313" key="23">
    <source>
        <dbReference type="EMBL" id="BBA18485.1"/>
    </source>
</evidence>
<reference evidence="21" key="2">
    <citation type="submission" date="2017-05" db="EMBL/GenBank/DDBJ databases">
        <title>Chloroplast genome sequences of Heterosigma akashiwo, a bloom-forming raphidophyte.</title>
        <authorList>
            <person name="Ueki S."/>
        </authorList>
    </citation>
    <scope>NUCLEOTIDE SEQUENCE</scope>
    <source>
        <strain evidence="23">CCAP934/4</strain>
        <strain evidence="21">CCAP934/8</strain>
        <strain evidence="27">CCMP1596</strain>
        <strain evidence="24">CCMP2274</strain>
        <strain evidence="25">CCMP3374</strain>
        <strain evidence="22">EHUSP01</strain>
        <strain evidence="26">HaFk01</strain>
    </source>
</reference>
<comment type="function">
    <text evidence="1 15">Catalytic subunit of the ferredoxin-thioredoxin reductase (FTR), which catalyzes the two-electron reduction of thioredoxins by the electrons provided by reduced ferredoxin.</text>
</comment>
<dbReference type="InterPro" id="IPR024707">
    <property type="entry name" value="FTR_bsu_Cyanobacter"/>
</dbReference>
<evidence type="ECO:0000256" key="14">
    <source>
        <dbReference type="ARBA" id="ARBA00048150"/>
    </source>
</evidence>
<protein>
    <recommendedName>
        <fullName evidence="4 15">Ferredoxin-thioredoxin reductase, catalytic chain</fullName>
        <shortName evidence="15">FTR-C</shortName>
        <ecNumber evidence="3 15">1.8.7.2</ecNumber>
    </recommendedName>
    <alternativeName>
        <fullName evidence="13 15">Ferredoxin-thioredoxin reductase subunit B</fullName>
    </alternativeName>
</protein>
<evidence type="ECO:0000256" key="12">
    <source>
        <dbReference type="ARBA" id="ARBA00026011"/>
    </source>
</evidence>
<feature type="binding site" evidence="17">
    <location>
        <position position="69"/>
    </location>
    <ligand>
        <name>[4Fe-4S] cluster</name>
        <dbReference type="ChEBI" id="CHEBI:49883"/>
    </ligand>
</feature>
<evidence type="ECO:0000256" key="19">
    <source>
        <dbReference type="PIRSR" id="PIRSR000260-4"/>
    </source>
</evidence>
<feature type="site" description="Increases the nucleophilicity of the active site Cys" evidence="18">
    <location>
        <position position="81"/>
    </location>
</feature>
<dbReference type="EC" id="1.8.7.2" evidence="3 15"/>
<dbReference type="GO" id="GO:0016730">
    <property type="term" value="F:oxidoreductase activity, acting on iron-sulfur proteins as donors"/>
    <property type="evidence" value="ECO:0007669"/>
    <property type="project" value="InterPro"/>
</dbReference>
<dbReference type="EMBL" id="LC269923">
    <property type="protein sequence ID" value="BBA18900.1"/>
    <property type="molecule type" value="Genomic_DNA"/>
</dbReference>
<evidence type="ECO:0000256" key="6">
    <source>
        <dbReference type="ARBA" id="ARBA00022723"/>
    </source>
</evidence>
<keyword evidence="7 15" id="KW-0560">Oxidoreductase</keyword>
<organism evidence="20">
    <name type="scientific">Heterosigma akashiwo</name>
    <name type="common">Chromophytic alga</name>
    <name type="synonym">Heterosigma carterae</name>
    <dbReference type="NCBI Taxonomy" id="2829"/>
    <lineage>
        <taxon>Eukaryota</taxon>
        <taxon>Sar</taxon>
        <taxon>Stramenopiles</taxon>
        <taxon>Ochrophyta</taxon>
        <taxon>Raphidophyceae</taxon>
        <taxon>Chattonellales</taxon>
        <taxon>Chattonellaceae</taxon>
        <taxon>Heterosigma</taxon>
    </lineage>
</organism>
<keyword evidence="6 15" id="KW-0479">Metal-binding</keyword>
<dbReference type="PANTHER" id="PTHR35113:SF1">
    <property type="entry name" value="FERREDOXIN-THIOREDOXIN REDUCTASE CATALYTIC CHAIN, CHLOROPLASTIC"/>
    <property type="match status" value="1"/>
</dbReference>
<evidence type="ECO:0000313" key="25">
    <source>
        <dbReference type="EMBL" id="BBA18762.1"/>
    </source>
</evidence>
<dbReference type="FunFam" id="3.90.460.10:FF:000001">
    <property type="entry name" value="Ferredoxin-thioredoxin reductase, catalytic chain"/>
    <property type="match status" value="1"/>
</dbReference>
<name>B2XTA1_HETAK</name>
<dbReference type="PIRSF" id="PIRSF000260">
    <property type="entry name" value="FTRc"/>
    <property type="match status" value="1"/>
</dbReference>
<dbReference type="Pfam" id="PF02943">
    <property type="entry name" value="FeThRed_B"/>
    <property type="match status" value="1"/>
</dbReference>
<evidence type="ECO:0000256" key="13">
    <source>
        <dbReference type="ARBA" id="ARBA00030295"/>
    </source>
</evidence>
<dbReference type="EMBL" id="LC269924">
    <property type="protein sequence ID" value="BBA19039.1"/>
    <property type="molecule type" value="Genomic_DNA"/>
</dbReference>
<keyword evidence="9 15" id="KW-0411">Iron-sulfur</keyword>
<feature type="binding site" evidence="17">
    <location>
        <position position="71"/>
    </location>
    <ligand>
        <name>[4Fe-4S] cluster</name>
        <dbReference type="ChEBI" id="CHEBI:49883"/>
    </ligand>
</feature>
<evidence type="ECO:0000256" key="7">
    <source>
        <dbReference type="ARBA" id="ARBA00023002"/>
    </source>
</evidence>
<accession>B2XTA1</accession>
<reference evidence="20" key="1">
    <citation type="journal article" date="2008" name="BMC Genomics">
        <title>Chloroplast genome sequencing analysis of Heterosigma akashiwo CCMP452 (West Atlantic) and NIES293 (West Pacific) strains.</title>
        <authorList>
            <person name="Cattolico R.A."/>
            <person name="Jacobs M.A."/>
            <person name="Zhou Y."/>
            <person name="Chang J."/>
            <person name="Duplessis M."/>
            <person name="Lybrand T."/>
            <person name="McKay J."/>
            <person name="Ong H.C."/>
            <person name="Sims E."/>
            <person name="Rocap G."/>
        </authorList>
    </citation>
    <scope>NUCLEOTIDE SEQUENCE [LARGE SCALE GENOMIC DNA]</scope>
    <source>
        <strain evidence="20">NIES 293</strain>
    </source>
</reference>
<comment type="cofactor">
    <cofactor evidence="15 17">
        <name>[4Fe-4S] cluster</name>
        <dbReference type="ChEBI" id="CHEBI:49883"/>
    </cofactor>
    <text evidence="15 17">Binds 1 [4Fe-4S] cluster.</text>
</comment>
<dbReference type="EMBL" id="EU168190">
    <property type="protein sequence ID" value="ABV65999.1"/>
    <property type="molecule type" value="Genomic_DNA"/>
</dbReference>
<dbReference type="InterPro" id="IPR004209">
    <property type="entry name" value="FTR_bsu"/>
</dbReference>
<evidence type="ECO:0000313" key="27">
    <source>
        <dbReference type="EMBL" id="BBA19039.1"/>
    </source>
</evidence>
<evidence type="ECO:0000256" key="4">
    <source>
        <dbReference type="ARBA" id="ARBA00021195"/>
    </source>
</evidence>
<evidence type="ECO:0000256" key="9">
    <source>
        <dbReference type="ARBA" id="ARBA00023014"/>
    </source>
</evidence>
<dbReference type="PANTHER" id="PTHR35113">
    <property type="entry name" value="FERREDOXIN-THIOREDOXIN REDUCTASE CATALYTIC CHAIN, CHLOROPLASTIC"/>
    <property type="match status" value="1"/>
</dbReference>
<evidence type="ECO:0000256" key="3">
    <source>
        <dbReference type="ARBA" id="ARBA00012358"/>
    </source>
</evidence>
<dbReference type="Gene3D" id="3.90.460.10">
    <property type="entry name" value="Ferredoxin thioredoxin reductase catalytic beta subunit"/>
    <property type="match status" value="1"/>
</dbReference>
<evidence type="ECO:0000256" key="18">
    <source>
        <dbReference type="PIRSR" id="PIRSR000260-3"/>
    </source>
</evidence>
<feature type="active site" description="Nucleophile" evidence="16">
    <location>
        <position position="52"/>
    </location>
</feature>
<geneLocation type="chloroplast" evidence="20"/>
<keyword evidence="10 19" id="KW-1015">Disulfide bond</keyword>
<dbReference type="RefSeq" id="YP_001936393.1">
    <property type="nucleotide sequence ID" value="NC_010772.1"/>
</dbReference>
<sequence>MDKEILEAMRQFAESYAIKSNTFFCSDLSVTAYVLEGLAQNKKDLGAPLCPCRYYDDNEEEVAASFWNCPCLPMRERKDCHCMLFLTEDNAYVSKSQTISEKELEGLIIKK</sequence>
<dbReference type="GO" id="GO:0046872">
    <property type="term" value="F:metal ion binding"/>
    <property type="evidence" value="ECO:0007669"/>
    <property type="project" value="UniProtKB-KW"/>
</dbReference>
<keyword evidence="11" id="KW-0676">Redox-active center</keyword>
<evidence type="ECO:0000256" key="2">
    <source>
        <dbReference type="ARBA" id="ARBA00007941"/>
    </source>
</evidence>
<keyword evidence="20" id="KW-0150">Chloroplast</keyword>
<dbReference type="EMBL" id="LC269922">
    <property type="protein sequence ID" value="BBA18762.1"/>
    <property type="molecule type" value="Genomic_DNA"/>
</dbReference>
<evidence type="ECO:0000256" key="11">
    <source>
        <dbReference type="ARBA" id="ARBA00023284"/>
    </source>
</evidence>
<evidence type="ECO:0000313" key="24">
    <source>
        <dbReference type="EMBL" id="BBA18623.1"/>
    </source>
</evidence>
<dbReference type="GeneID" id="6335634"/>
<keyword evidence="5 15" id="KW-0004">4Fe-4S</keyword>
<evidence type="ECO:0000256" key="15">
    <source>
        <dbReference type="PIRNR" id="PIRNR000260"/>
    </source>
</evidence>
<feature type="disulfide bond" description="Redox-active" evidence="19">
    <location>
        <begin position="52"/>
        <end position="82"/>
    </location>
</feature>
<dbReference type="AlphaFoldDB" id="B2XTA1"/>
<evidence type="ECO:0000256" key="16">
    <source>
        <dbReference type="PIRSR" id="PIRSR000260-1"/>
    </source>
</evidence>
<dbReference type="EMBL" id="LC269918">
    <property type="protein sequence ID" value="BBA18207.1"/>
    <property type="molecule type" value="Genomic_DNA"/>
</dbReference>
<comment type="subunit">
    <text evidence="12 15">Heterodimer of subunit A (variable subunit) and subunit B (catalytic subunit). Heterodimeric FTR forms a complex with ferredoxin and thioredoxin.</text>
</comment>
<evidence type="ECO:0000256" key="5">
    <source>
        <dbReference type="ARBA" id="ARBA00022485"/>
    </source>
</evidence>
<feature type="binding site" evidence="17">
    <location>
        <position position="80"/>
    </location>
    <ligand>
        <name>[4Fe-4S] cluster</name>
        <dbReference type="ChEBI" id="CHEBI:49883"/>
    </ligand>
</feature>
<dbReference type="InterPro" id="IPR036644">
    <property type="entry name" value="FTR_bsu_sf"/>
</dbReference>
<feature type="binding site" evidence="17">
    <location>
        <position position="50"/>
    </location>
    <ligand>
        <name>[4Fe-4S] cluster</name>
        <dbReference type="ChEBI" id="CHEBI:49883"/>
    </ligand>
</feature>
<keyword evidence="8 15" id="KW-0408">Iron</keyword>
<dbReference type="GO" id="GO:0051539">
    <property type="term" value="F:4 iron, 4 sulfur cluster binding"/>
    <property type="evidence" value="ECO:0007669"/>
    <property type="project" value="UniProtKB-KW"/>
</dbReference>
<keyword evidence="20" id="KW-0934">Plastid</keyword>
<evidence type="ECO:0000313" key="20">
    <source>
        <dbReference type="EMBL" id="ABV65999.1"/>
    </source>
</evidence>
<comment type="catalytic activity">
    <reaction evidence="14 15">
        <text>[thioredoxin]-disulfide + 2 reduced [2Fe-2S]-[ferredoxin] + 2 H(+) = [thioredoxin]-dithiol + 2 oxidized [2Fe-2S]-[ferredoxin]</text>
        <dbReference type="Rhea" id="RHEA:42336"/>
        <dbReference type="Rhea" id="RHEA-COMP:10000"/>
        <dbReference type="Rhea" id="RHEA-COMP:10001"/>
        <dbReference type="Rhea" id="RHEA-COMP:10698"/>
        <dbReference type="Rhea" id="RHEA-COMP:10700"/>
        <dbReference type="ChEBI" id="CHEBI:15378"/>
        <dbReference type="ChEBI" id="CHEBI:29950"/>
        <dbReference type="ChEBI" id="CHEBI:33737"/>
        <dbReference type="ChEBI" id="CHEBI:33738"/>
        <dbReference type="ChEBI" id="CHEBI:50058"/>
        <dbReference type="EC" id="1.8.7.2"/>
    </reaction>
</comment>
<comment type="similarity">
    <text evidence="2 15">Belongs to the ferredoxin thioredoxin reductase beta subunit family.</text>
</comment>
<dbReference type="EMBL" id="LC269919">
    <property type="protein sequence ID" value="BBA18346.1"/>
    <property type="molecule type" value="Genomic_DNA"/>
</dbReference>
<evidence type="ECO:0000256" key="1">
    <source>
        <dbReference type="ARBA" id="ARBA00003945"/>
    </source>
</evidence>
<evidence type="ECO:0000313" key="21">
    <source>
        <dbReference type="EMBL" id="BBA18207.1"/>
    </source>
</evidence>
<evidence type="ECO:0000313" key="26">
    <source>
        <dbReference type="EMBL" id="BBA18900.1"/>
    </source>
</evidence>
<evidence type="ECO:0000313" key="22">
    <source>
        <dbReference type="EMBL" id="BBA18346.1"/>
    </source>
</evidence>
<evidence type="ECO:0000256" key="8">
    <source>
        <dbReference type="ARBA" id="ARBA00023004"/>
    </source>
</evidence>
<proteinExistence type="inferred from homology"/>
<gene>
    <name evidence="20" type="primary">ftrB</name>
    <name evidence="20" type="ordered locus">Heak293_Cp092</name>
</gene>